<dbReference type="Pfam" id="PF03009">
    <property type="entry name" value="GDPD"/>
    <property type="match status" value="1"/>
</dbReference>
<keyword evidence="5" id="KW-0378">Hydrolase</keyword>
<dbReference type="AlphaFoldDB" id="T0QXJ7"/>
<comment type="similarity">
    <text evidence="1">Belongs to the glycerophosphoryl diester phosphodiesterase family.</text>
</comment>
<proteinExistence type="inferred from homology"/>
<dbReference type="OrthoDB" id="1058301at2759"/>
<dbReference type="GO" id="GO:0006629">
    <property type="term" value="P:lipid metabolic process"/>
    <property type="evidence" value="ECO:0007669"/>
    <property type="project" value="InterPro"/>
</dbReference>
<sequence length="419" mass="45643">MVLASVGASVYAVWSAVASPWQQLAAMHHVRGPAPARVELGVRPYFLVEDMAASPLQAKLRACAEGPMDVHRTSFAIGHRGACLQFPEHTRESYLAAIRMGAGRVECDVAFTRDHGLVCRHSMSDLHTTTNILLTPLAAKCHRPFTPYNPTTGETATAECRTTDITLAEFKTLRGKMDGFNPTATTVDEYVAGTPTWRTDLYAGPTSGTLMTHAESIALFSAHGVQMTPELKEPSVSMPFHGFSRHDFADKIVQEYIDASIPPSHVFPQAFAYDDIVYWLSAHPAFGANAVYLDDANTVDELPSHDQLVGYKAAGINIVAPPIWALLTTNGEDGRVVPSLYAQHVKAAGLRIVAWSLDRAGILAETRGGWYYRTIQSAIAREGDMLETLHVLTQDVGIESIFADWVATPVFYANCVGRA</sequence>
<keyword evidence="3" id="KW-0732">Signal</keyword>
<dbReference type="RefSeq" id="XP_008607619.1">
    <property type="nucleotide sequence ID" value="XM_008609397.1"/>
</dbReference>
<keyword evidence="4" id="KW-0319">Glycerol metabolism</keyword>
<dbReference type="EMBL" id="JH767140">
    <property type="protein sequence ID" value="EQC38795.1"/>
    <property type="molecule type" value="Genomic_DNA"/>
</dbReference>
<evidence type="ECO:0000256" key="1">
    <source>
        <dbReference type="ARBA" id="ARBA00007277"/>
    </source>
</evidence>
<dbReference type="PROSITE" id="PS51704">
    <property type="entry name" value="GP_PDE"/>
    <property type="match status" value="1"/>
</dbReference>
<dbReference type="GeneID" id="19944481"/>
<dbReference type="Gene3D" id="3.20.20.190">
    <property type="entry name" value="Phosphatidylinositol (PI) phosphodiesterase"/>
    <property type="match status" value="1"/>
</dbReference>
<evidence type="ECO:0000256" key="6">
    <source>
        <dbReference type="ARBA" id="ARBA00047512"/>
    </source>
</evidence>
<dbReference type="InParanoid" id="T0QXJ7"/>
<protein>
    <recommendedName>
        <fullName evidence="2">glycerophosphodiester phosphodiesterase</fullName>
        <ecNumber evidence="2">3.1.4.46</ecNumber>
    </recommendedName>
</protein>
<dbReference type="STRING" id="1156394.T0QXJ7"/>
<name>T0QXJ7_SAPDV</name>
<evidence type="ECO:0000256" key="3">
    <source>
        <dbReference type="ARBA" id="ARBA00022729"/>
    </source>
</evidence>
<organism evidence="8 9">
    <name type="scientific">Saprolegnia diclina (strain VS20)</name>
    <dbReference type="NCBI Taxonomy" id="1156394"/>
    <lineage>
        <taxon>Eukaryota</taxon>
        <taxon>Sar</taxon>
        <taxon>Stramenopiles</taxon>
        <taxon>Oomycota</taxon>
        <taxon>Saprolegniomycetes</taxon>
        <taxon>Saprolegniales</taxon>
        <taxon>Saprolegniaceae</taxon>
        <taxon>Saprolegnia</taxon>
    </lineage>
</organism>
<dbReference type="GO" id="GO:0006071">
    <property type="term" value="P:glycerol metabolic process"/>
    <property type="evidence" value="ECO:0007669"/>
    <property type="project" value="UniProtKB-KW"/>
</dbReference>
<evidence type="ECO:0000259" key="7">
    <source>
        <dbReference type="PROSITE" id="PS51704"/>
    </source>
</evidence>
<evidence type="ECO:0000256" key="5">
    <source>
        <dbReference type="ARBA" id="ARBA00022801"/>
    </source>
</evidence>
<dbReference type="InterPro" id="IPR030395">
    <property type="entry name" value="GP_PDE_dom"/>
</dbReference>
<feature type="domain" description="GP-PDE" evidence="7">
    <location>
        <begin position="74"/>
        <end position="356"/>
    </location>
</feature>
<evidence type="ECO:0000313" key="8">
    <source>
        <dbReference type="EMBL" id="EQC38795.1"/>
    </source>
</evidence>
<dbReference type="EC" id="3.1.4.46" evidence="2"/>
<dbReference type="eggNOG" id="ENOG502QW99">
    <property type="taxonomic scope" value="Eukaryota"/>
</dbReference>
<dbReference type="OMA" id="PANALCC"/>
<reference evidence="8 9" key="1">
    <citation type="submission" date="2012-04" db="EMBL/GenBank/DDBJ databases">
        <title>The Genome Sequence of Saprolegnia declina VS20.</title>
        <authorList>
            <consortium name="The Broad Institute Genome Sequencing Platform"/>
            <person name="Russ C."/>
            <person name="Nusbaum C."/>
            <person name="Tyler B."/>
            <person name="van West P."/>
            <person name="Dieguez-Uribeondo J."/>
            <person name="de Bruijn I."/>
            <person name="Tripathy S."/>
            <person name="Jiang R."/>
            <person name="Young S.K."/>
            <person name="Zeng Q."/>
            <person name="Gargeya S."/>
            <person name="Fitzgerald M."/>
            <person name="Haas B."/>
            <person name="Abouelleil A."/>
            <person name="Alvarado L."/>
            <person name="Arachchi H.M."/>
            <person name="Berlin A."/>
            <person name="Chapman S.B."/>
            <person name="Goldberg J."/>
            <person name="Griggs A."/>
            <person name="Gujja S."/>
            <person name="Hansen M."/>
            <person name="Howarth C."/>
            <person name="Imamovic A."/>
            <person name="Larimer J."/>
            <person name="McCowen C."/>
            <person name="Montmayeur A."/>
            <person name="Murphy C."/>
            <person name="Neiman D."/>
            <person name="Pearson M."/>
            <person name="Priest M."/>
            <person name="Roberts A."/>
            <person name="Saif S."/>
            <person name="Shea T."/>
            <person name="Sisk P."/>
            <person name="Sykes S."/>
            <person name="Wortman J."/>
            <person name="Nusbaum C."/>
            <person name="Birren B."/>
        </authorList>
    </citation>
    <scope>NUCLEOTIDE SEQUENCE [LARGE SCALE GENOMIC DNA]</scope>
    <source>
        <strain evidence="8 9">VS20</strain>
    </source>
</reference>
<dbReference type="GO" id="GO:0008889">
    <property type="term" value="F:glycerophosphodiester phosphodiesterase activity"/>
    <property type="evidence" value="ECO:0007669"/>
    <property type="project" value="UniProtKB-EC"/>
</dbReference>
<dbReference type="InterPro" id="IPR017946">
    <property type="entry name" value="PLC-like_Pdiesterase_TIM-brl"/>
</dbReference>
<dbReference type="PANTHER" id="PTHR43620">
    <property type="entry name" value="GLYCEROPHOSPHORYL DIESTER PHOSPHODIESTERASE"/>
    <property type="match status" value="1"/>
</dbReference>
<comment type="catalytic activity">
    <reaction evidence="6">
        <text>a sn-glycero-3-phosphodiester + H2O = an alcohol + sn-glycerol 3-phosphate + H(+)</text>
        <dbReference type="Rhea" id="RHEA:12969"/>
        <dbReference type="ChEBI" id="CHEBI:15377"/>
        <dbReference type="ChEBI" id="CHEBI:15378"/>
        <dbReference type="ChEBI" id="CHEBI:30879"/>
        <dbReference type="ChEBI" id="CHEBI:57597"/>
        <dbReference type="ChEBI" id="CHEBI:83408"/>
        <dbReference type="EC" id="3.1.4.46"/>
    </reaction>
</comment>
<evidence type="ECO:0000256" key="4">
    <source>
        <dbReference type="ARBA" id="ARBA00022798"/>
    </source>
</evidence>
<gene>
    <name evidence="8" type="ORF">SDRG_03754</name>
</gene>
<evidence type="ECO:0000256" key="2">
    <source>
        <dbReference type="ARBA" id="ARBA00012247"/>
    </source>
</evidence>
<dbReference type="VEuPathDB" id="FungiDB:SDRG_03754"/>
<keyword evidence="9" id="KW-1185">Reference proteome</keyword>
<dbReference type="Proteomes" id="UP000030762">
    <property type="component" value="Unassembled WGS sequence"/>
</dbReference>
<dbReference type="SUPFAM" id="SSF51695">
    <property type="entry name" value="PLC-like phosphodiesterases"/>
    <property type="match status" value="1"/>
</dbReference>
<dbReference type="PANTHER" id="PTHR43620:SF7">
    <property type="entry name" value="GLYCEROPHOSPHODIESTER PHOSPHODIESTERASE GDPD5-RELATED"/>
    <property type="match status" value="1"/>
</dbReference>
<accession>T0QXJ7</accession>
<evidence type="ECO:0000313" key="9">
    <source>
        <dbReference type="Proteomes" id="UP000030762"/>
    </source>
</evidence>